<accession>A0A2U3JWG3</accession>
<feature type="compositionally biased region" description="Basic and acidic residues" evidence="1">
    <location>
        <begin position="31"/>
        <end position="40"/>
    </location>
</feature>
<proteinExistence type="predicted"/>
<organism evidence="2 3">
    <name type="scientific">Candidatus Sulfotelmatobacter kueseliae</name>
    <dbReference type="NCBI Taxonomy" id="2042962"/>
    <lineage>
        <taxon>Bacteria</taxon>
        <taxon>Pseudomonadati</taxon>
        <taxon>Acidobacteriota</taxon>
        <taxon>Terriglobia</taxon>
        <taxon>Terriglobales</taxon>
        <taxon>Candidatus Korobacteraceae</taxon>
        <taxon>Candidatus Sulfotelmatobacter</taxon>
    </lineage>
</organism>
<reference evidence="3" key="1">
    <citation type="submission" date="2018-02" db="EMBL/GenBank/DDBJ databases">
        <authorList>
            <person name="Hausmann B."/>
        </authorList>
    </citation>
    <scope>NUCLEOTIDE SEQUENCE [LARGE SCALE GENOMIC DNA]</scope>
    <source>
        <strain evidence="3">Peat soil MAG SbA1</strain>
    </source>
</reference>
<gene>
    <name evidence="2" type="ORF">SBA1_100102</name>
</gene>
<protein>
    <submittedName>
        <fullName evidence="2">Uncharacterized protein</fullName>
    </submittedName>
</protein>
<dbReference type="AlphaFoldDB" id="A0A2U3JWG3"/>
<evidence type="ECO:0000313" key="2">
    <source>
        <dbReference type="EMBL" id="SPF31668.1"/>
    </source>
</evidence>
<dbReference type="EMBL" id="OMOD01000002">
    <property type="protein sequence ID" value="SPF31668.1"/>
    <property type="molecule type" value="Genomic_DNA"/>
</dbReference>
<dbReference type="Proteomes" id="UP000238701">
    <property type="component" value="Unassembled WGS sequence"/>
</dbReference>
<evidence type="ECO:0000313" key="3">
    <source>
        <dbReference type="Proteomes" id="UP000238701"/>
    </source>
</evidence>
<feature type="region of interest" description="Disordered" evidence="1">
    <location>
        <begin position="18"/>
        <end position="54"/>
    </location>
</feature>
<evidence type="ECO:0000256" key="1">
    <source>
        <dbReference type="SAM" id="MobiDB-lite"/>
    </source>
</evidence>
<name>A0A2U3JWG3_9BACT</name>
<sequence length="92" mass="10109">MWGQPPSAVRRARLDLLYGSQRNRQGNSTENNREGHEFTRADSTSENEPASAAEGPRLVHLGHACSSTDSAAPRFAVFEAWEPRTSIPGPFD</sequence>
<feature type="compositionally biased region" description="Polar residues" evidence="1">
    <location>
        <begin position="20"/>
        <end position="30"/>
    </location>
</feature>